<feature type="compositionally biased region" description="Low complexity" evidence="1">
    <location>
        <begin position="6"/>
        <end position="23"/>
    </location>
</feature>
<dbReference type="Proteomes" id="UP001151529">
    <property type="component" value="Chromosome 16"/>
</dbReference>
<organism evidence="2 3">
    <name type="scientific">Salix viminalis</name>
    <name type="common">Common osier</name>
    <name type="synonym">Basket willow</name>
    <dbReference type="NCBI Taxonomy" id="40686"/>
    <lineage>
        <taxon>Eukaryota</taxon>
        <taxon>Viridiplantae</taxon>
        <taxon>Streptophyta</taxon>
        <taxon>Embryophyta</taxon>
        <taxon>Tracheophyta</taxon>
        <taxon>Spermatophyta</taxon>
        <taxon>Magnoliopsida</taxon>
        <taxon>eudicotyledons</taxon>
        <taxon>Gunneridae</taxon>
        <taxon>Pentapetalae</taxon>
        <taxon>rosids</taxon>
        <taxon>fabids</taxon>
        <taxon>Malpighiales</taxon>
        <taxon>Salicaceae</taxon>
        <taxon>Saliceae</taxon>
        <taxon>Salix</taxon>
    </lineage>
</organism>
<reference evidence="2" key="1">
    <citation type="submission" date="2022-11" db="EMBL/GenBank/DDBJ databases">
        <authorList>
            <person name="Hyden B.L."/>
            <person name="Feng K."/>
            <person name="Yates T."/>
            <person name="Jawdy S."/>
            <person name="Smart L.B."/>
            <person name="Muchero W."/>
        </authorList>
    </citation>
    <scope>NUCLEOTIDE SEQUENCE</scope>
    <source>
        <tissue evidence="2">Shoot tip</tissue>
    </source>
</reference>
<feature type="region of interest" description="Disordered" evidence="1">
    <location>
        <begin position="1"/>
        <end position="26"/>
    </location>
</feature>
<proteinExistence type="predicted"/>
<accession>A0A9Q0ZZ87</accession>
<protein>
    <submittedName>
        <fullName evidence="2">Uncharacterized protein</fullName>
    </submittedName>
</protein>
<name>A0A9Q0ZZ87_SALVM</name>
<comment type="caution">
    <text evidence="2">The sequence shown here is derived from an EMBL/GenBank/DDBJ whole genome shotgun (WGS) entry which is preliminary data.</text>
</comment>
<evidence type="ECO:0000313" key="3">
    <source>
        <dbReference type="Proteomes" id="UP001151529"/>
    </source>
</evidence>
<evidence type="ECO:0000313" key="2">
    <source>
        <dbReference type="EMBL" id="KAJ6752398.1"/>
    </source>
</evidence>
<keyword evidence="3" id="KW-1185">Reference proteome</keyword>
<sequence>MESCRRPSLSYSPSSSRSSSSSSEIRQWRVVETSRVPGPPNNLLNLVFMTRNNTVTGCVIGSFDSEQT</sequence>
<reference evidence="2" key="2">
    <citation type="journal article" date="2023" name="Int. J. Mol. Sci.">
        <title>De Novo Assembly and Annotation of 11 Diverse Shrub Willow (Salix) Genomes Reveals Novel Gene Organization in Sex-Linked Regions.</title>
        <authorList>
            <person name="Hyden B."/>
            <person name="Feng K."/>
            <person name="Yates T.B."/>
            <person name="Jawdy S."/>
            <person name="Cereghino C."/>
            <person name="Smart L.B."/>
            <person name="Muchero W."/>
        </authorList>
    </citation>
    <scope>NUCLEOTIDE SEQUENCE [LARGE SCALE GENOMIC DNA]</scope>
    <source>
        <tissue evidence="2">Shoot tip</tissue>
    </source>
</reference>
<dbReference type="AlphaFoldDB" id="A0A9Q0ZZ87"/>
<dbReference type="EMBL" id="JAPFFL010000001">
    <property type="protein sequence ID" value="KAJ6752398.1"/>
    <property type="molecule type" value="Genomic_DNA"/>
</dbReference>
<gene>
    <name evidence="2" type="ORF">OIU85_002795</name>
</gene>
<evidence type="ECO:0000256" key="1">
    <source>
        <dbReference type="SAM" id="MobiDB-lite"/>
    </source>
</evidence>